<reference evidence="3 4" key="1">
    <citation type="submission" date="2013-01" db="EMBL/GenBank/DDBJ databases">
        <authorList>
            <person name="Hannick L."/>
            <person name="Zafar N."/>
            <person name="Lorenzi H."/>
            <person name="Ali I.A."/>
            <person name="Petri W.P."/>
            <person name="Caler E."/>
        </authorList>
    </citation>
    <scope>NUCLEOTIDE SEQUENCE [LARGE SCALE GENOMIC DNA]</scope>
    <source>
        <strain evidence="4">HM3:IMSS-B</strain>
    </source>
</reference>
<dbReference type="VEuPathDB" id="AmoebaDB:EHI8A_151490"/>
<evidence type="ECO:0000313" key="3">
    <source>
        <dbReference type="EMBL" id="EMH75635.1"/>
    </source>
</evidence>
<dbReference type="InterPro" id="IPR055256">
    <property type="entry name" value="KH_1_KHDC4/BBP-like"/>
</dbReference>
<dbReference type="InterPro" id="IPR031121">
    <property type="entry name" value="RIK/BLOM7"/>
</dbReference>
<evidence type="ECO:0008006" key="5">
    <source>
        <dbReference type="Google" id="ProtNLM"/>
    </source>
</evidence>
<dbReference type="Pfam" id="PF23469">
    <property type="entry name" value="KH_12"/>
    <property type="match status" value="1"/>
</dbReference>
<evidence type="ECO:0000259" key="2">
    <source>
        <dbReference type="Pfam" id="PF23469"/>
    </source>
</evidence>
<dbReference type="GO" id="GO:0005634">
    <property type="term" value="C:nucleus"/>
    <property type="evidence" value="ECO:0007669"/>
    <property type="project" value="InterPro"/>
</dbReference>
<dbReference type="Proteomes" id="UP000030781">
    <property type="component" value="Unassembled WGS sequence"/>
</dbReference>
<dbReference type="InterPro" id="IPR056149">
    <property type="entry name" value="PRP5/DDX46/KHDC4_KH"/>
</dbReference>
<dbReference type="Gene3D" id="3.30.1370.10">
    <property type="entry name" value="K Homology domain, type 1"/>
    <property type="match status" value="1"/>
</dbReference>
<dbReference type="GO" id="GO:0003723">
    <property type="term" value="F:RNA binding"/>
    <property type="evidence" value="ECO:0007669"/>
    <property type="project" value="InterPro"/>
</dbReference>
<dbReference type="Pfam" id="PF22675">
    <property type="entry name" value="KH-I_KHDC4-BBP"/>
    <property type="match status" value="1"/>
</dbReference>
<evidence type="ECO:0000313" key="4">
    <source>
        <dbReference type="Proteomes" id="UP000030781"/>
    </source>
</evidence>
<dbReference type="AlphaFoldDB" id="M3U0R6"/>
<dbReference type="CDD" id="cd22385">
    <property type="entry name" value="KH-I_KHDC4_rpt1"/>
    <property type="match status" value="1"/>
</dbReference>
<protein>
    <recommendedName>
        <fullName evidence="5">KH domain containing protein</fullName>
    </recommendedName>
</protein>
<dbReference type="SUPFAM" id="SSF54791">
    <property type="entry name" value="Eukaryotic type KH-domain (KH-domain type I)"/>
    <property type="match status" value="1"/>
</dbReference>
<accession>M3U0R6</accession>
<dbReference type="InterPro" id="IPR047890">
    <property type="entry name" value="KHDC4_KH-I_first"/>
</dbReference>
<organism evidence="3 4">
    <name type="scientific">Entamoeba histolytica HM-1:IMSS-B</name>
    <dbReference type="NCBI Taxonomy" id="885319"/>
    <lineage>
        <taxon>Eukaryota</taxon>
        <taxon>Amoebozoa</taxon>
        <taxon>Evosea</taxon>
        <taxon>Archamoebae</taxon>
        <taxon>Mastigamoebida</taxon>
        <taxon>Entamoebidae</taxon>
        <taxon>Entamoeba</taxon>
    </lineage>
</organism>
<sequence>MSVTDKIHEEKKPKKKWDVVNEDFLKLLKEKGQNISIAISDPTQALIVVPQKVAIATIGSNDLEDLLAQQKKGTFEYSKNICINHLDQTLRTCLLKTSTHKHLQKEYNILVCVKGNYQPQFEEKEFDPDDSSTYINKCGQIPLYLLVRGDTEKELNRGVNAINEILNGTLTIEIYPPPFKNEEDKILFYKKIIGKDHQNIQYIEKKTGVQLLVKGSGSEEVYNDSIKPLHFVIVSKVPIALLKAKSLCDNLISHIKDKWQQDSDKLVEEEDMFQWVMVVLENIENKEEEEEMLVDNTTERHGSLHSIQTTLENME</sequence>
<feature type="domain" description="KHDC4/BBP-like KH-domain type I" evidence="1">
    <location>
        <begin position="188"/>
        <end position="252"/>
    </location>
</feature>
<proteinExistence type="predicted"/>
<dbReference type="PANTHER" id="PTHR15744">
    <property type="entry name" value="BLOM7"/>
    <property type="match status" value="1"/>
</dbReference>
<dbReference type="EMBL" id="KB610577">
    <property type="protein sequence ID" value="EMH75635.1"/>
    <property type="molecule type" value="Genomic_DNA"/>
</dbReference>
<dbReference type="PANTHER" id="PTHR15744:SF0">
    <property type="entry name" value="KH HOMOLOGY DOMAIN-CONTAINING PROTEIN 4"/>
    <property type="match status" value="1"/>
</dbReference>
<gene>
    <name evidence="3" type="ORF">EHI8A_151490</name>
</gene>
<dbReference type="InterPro" id="IPR036612">
    <property type="entry name" value="KH_dom_type_1_sf"/>
</dbReference>
<feature type="domain" description="ATP-dependent RNA helicase PRP5/DDX46/KHDC4 KH" evidence="2">
    <location>
        <begin position="78"/>
        <end position="169"/>
    </location>
</feature>
<dbReference type="OrthoDB" id="397265at2759"/>
<name>M3U0R6_ENTH1</name>
<evidence type="ECO:0000259" key="1">
    <source>
        <dbReference type="Pfam" id="PF22675"/>
    </source>
</evidence>